<keyword evidence="1" id="KW-0732">Signal</keyword>
<comment type="caution">
    <text evidence="2">The sequence shown here is derived from an EMBL/GenBank/DDBJ whole genome shotgun (WGS) entry which is preliminary data.</text>
</comment>
<dbReference type="SUPFAM" id="SSF103515">
    <property type="entry name" value="Autotransporter"/>
    <property type="match status" value="1"/>
</dbReference>
<reference evidence="2" key="1">
    <citation type="submission" date="2022-09" db="EMBL/GenBank/DDBJ databases">
        <authorList>
            <person name="Zoaiter M."/>
        </authorList>
    </citation>
    <scope>NUCLEOTIDE SEQUENCE</scope>
    <source>
        <strain evidence="2">DSM 19848</strain>
    </source>
</reference>
<gene>
    <name evidence="2" type="ORF">OCK72_09100</name>
</gene>
<dbReference type="InterPro" id="IPR036709">
    <property type="entry name" value="Autotransporte_beta_dom_sf"/>
</dbReference>
<evidence type="ECO:0000313" key="3">
    <source>
        <dbReference type="Proteomes" id="UP001062738"/>
    </source>
</evidence>
<feature type="signal peptide" evidence="1">
    <location>
        <begin position="1"/>
        <end position="19"/>
    </location>
</feature>
<evidence type="ECO:0008006" key="4">
    <source>
        <dbReference type="Google" id="ProtNLM"/>
    </source>
</evidence>
<protein>
    <recommendedName>
        <fullName evidence="4">Outer membrane protein beta-barrel domain-containing protein</fullName>
    </recommendedName>
</protein>
<evidence type="ECO:0000313" key="2">
    <source>
        <dbReference type="EMBL" id="MCY7008780.1"/>
    </source>
</evidence>
<dbReference type="Proteomes" id="UP001062738">
    <property type="component" value="Unassembled WGS sequence"/>
</dbReference>
<accession>A0ABT4DJL0</accession>
<name>A0ABT4DJL0_FUSSI</name>
<dbReference type="RefSeq" id="WP_265152570.1">
    <property type="nucleotide sequence ID" value="NZ_JAOXXL010000029.1"/>
</dbReference>
<feature type="chain" id="PRO_5047215896" description="Outer membrane protein beta-barrel domain-containing protein" evidence="1">
    <location>
        <begin position="20"/>
        <end position="268"/>
    </location>
</feature>
<sequence>MKKSLIVLPMLALSVSAFATELTLPKSYTVRYTHNFGKIDGFVQIPKGGQFNTTSERRPIFDELNIKNINYPEIFIGVNWDNLGIYYDIKYDSFKGSATLNKDLKTHNIQLRKGDKISSKHLYAFHNLGVSYDFKLNSKFTFTPKVEFSILQFSYKFSATGSTIVNNNERKFRAGGMRVGGEAKYQFTNDFSLKFNIMTHIPHDSIRSSLDTSLMGSYNLFRSGKTELNILAGIGYNRFKYRDTQRDMQNFMYVKVKPVYKVGLELKF</sequence>
<evidence type="ECO:0000256" key="1">
    <source>
        <dbReference type="SAM" id="SignalP"/>
    </source>
</evidence>
<organism evidence="2 3">
    <name type="scientific">Fusobacterium simiae</name>
    <dbReference type="NCBI Taxonomy" id="855"/>
    <lineage>
        <taxon>Bacteria</taxon>
        <taxon>Fusobacteriati</taxon>
        <taxon>Fusobacteriota</taxon>
        <taxon>Fusobacteriia</taxon>
        <taxon>Fusobacteriales</taxon>
        <taxon>Fusobacteriaceae</taxon>
        <taxon>Fusobacterium</taxon>
    </lineage>
</organism>
<proteinExistence type="predicted"/>
<dbReference type="EMBL" id="JAOXXL010000029">
    <property type="protein sequence ID" value="MCY7008780.1"/>
    <property type="molecule type" value="Genomic_DNA"/>
</dbReference>
<keyword evidence="3" id="KW-1185">Reference proteome</keyword>